<dbReference type="OrthoDB" id="182489at2"/>
<dbReference type="InterPro" id="IPR036388">
    <property type="entry name" value="WH-like_DNA-bd_sf"/>
</dbReference>
<proteinExistence type="predicted"/>
<dbReference type="STRING" id="1027249.SAMN05216179_2720"/>
<dbReference type="SUPFAM" id="SSF52540">
    <property type="entry name" value="P-loop containing nucleoside triphosphate hydrolases"/>
    <property type="match status" value="1"/>
</dbReference>
<reference evidence="5 6" key="1">
    <citation type="submission" date="2016-11" db="EMBL/GenBank/DDBJ databases">
        <authorList>
            <person name="Jaros S."/>
            <person name="Januszkiewicz K."/>
            <person name="Wedrychowicz H."/>
        </authorList>
    </citation>
    <scope>NUCLEOTIDE SEQUENCE [LARGE SCALE GENOMIC DNA]</scope>
    <source>
        <strain evidence="5 6">CGMCC 1.10681</strain>
    </source>
</reference>
<dbReference type="Gene3D" id="3.40.50.300">
    <property type="entry name" value="P-loop containing nucleotide triphosphate hydrolases"/>
    <property type="match status" value="1"/>
</dbReference>
<evidence type="ECO:0000259" key="4">
    <source>
        <dbReference type="PROSITE" id="PS50043"/>
    </source>
</evidence>
<dbReference type="RefSeq" id="WP_073202392.1">
    <property type="nucleotide sequence ID" value="NZ_FRCZ01000005.1"/>
</dbReference>
<protein>
    <submittedName>
        <fullName evidence="5">Regulatory protein, luxR family</fullName>
    </submittedName>
</protein>
<keyword evidence="3" id="KW-0804">Transcription</keyword>
<dbReference type="SUPFAM" id="SSF46894">
    <property type="entry name" value="C-terminal effector domain of the bipartite response regulators"/>
    <property type="match status" value="1"/>
</dbReference>
<dbReference type="InterPro" id="IPR000792">
    <property type="entry name" value="Tscrpt_reg_LuxR_C"/>
</dbReference>
<keyword evidence="6" id="KW-1185">Reference proteome</keyword>
<keyword evidence="2" id="KW-0238">DNA-binding</keyword>
<feature type="domain" description="HTH luxR-type" evidence="4">
    <location>
        <begin position="600"/>
        <end position="665"/>
    </location>
</feature>
<evidence type="ECO:0000313" key="6">
    <source>
        <dbReference type="Proteomes" id="UP000184184"/>
    </source>
</evidence>
<evidence type="ECO:0000313" key="5">
    <source>
        <dbReference type="EMBL" id="SHN23879.1"/>
    </source>
</evidence>
<dbReference type="PANTHER" id="PTHR43214">
    <property type="entry name" value="TWO-COMPONENT RESPONSE REGULATOR"/>
    <property type="match status" value="1"/>
</dbReference>
<dbReference type="AlphaFoldDB" id="A0A1M7Q197"/>
<sequence length="671" mass="78431">MRENHKKSDNIGTAIQEIEKNYFIGRVTELTLFEQHIREDSSVKKIINIHGTGGIGKTFLLNQFSRIAKSNDCWWFHLDSSVFSHTPRSLTENLVTQISLHNDPSIRIDNYSIQNCLQVLHQLATYRKVIITIDSYETIRNLDNWLKNVFIRELPQNSIIIIAGRKRLEWNESPAWRKLITTMHLKDFNFTQTKTYLHQHNVTDKALVNQIWQFTKGHPLAVSLSALTNKTTDWMRTNTNILNQLSRSWLQEVGNKQLQAIIEVATILRCFDQAKLAYITKMQVPVDLFHELTTLSFVKKTSNGWTIHDLIRDAIKLELKDRNLEKFEQINQHCIAYYQTKLANKPSSRDIRELFYHIGDKLIQSAFFQDGMETNLYLEEVDNHNFNEIKQYFQHRKNNLIENQVDFVHRETNQTYHYFVSLHHNKKESELVDANYIAKMGYNSTRLLKNDVGQTIGLSTVVPINAQTIQHLMEQPVSRTYFQQLSSSEYSRYNDKVNSGYFIRMLDCLNPTDQVARSFLLYSLFPLLLSGGRIITSTPLPFFQQLLKNFGFQEVPNCENYDFGNQIPSPTYLLDVRGERLINYINNFTKKITEQYHMQTICSAYTFTEREKSIVELILNEHSNAEIASELHLAEVTVKKCISKILKKVNVKNRAQLIKRLMEIIYLNDLI</sequence>
<evidence type="ECO:0000256" key="1">
    <source>
        <dbReference type="ARBA" id="ARBA00023015"/>
    </source>
</evidence>
<dbReference type="Proteomes" id="UP000184184">
    <property type="component" value="Unassembled WGS sequence"/>
</dbReference>
<dbReference type="InterPro" id="IPR039420">
    <property type="entry name" value="WalR-like"/>
</dbReference>
<accession>A0A1M7Q197</accession>
<keyword evidence="1" id="KW-0805">Transcription regulation</keyword>
<dbReference type="GO" id="GO:0003677">
    <property type="term" value="F:DNA binding"/>
    <property type="evidence" value="ECO:0007669"/>
    <property type="project" value="UniProtKB-KW"/>
</dbReference>
<dbReference type="PANTHER" id="PTHR43214:SF43">
    <property type="entry name" value="TWO-COMPONENT RESPONSE REGULATOR"/>
    <property type="match status" value="1"/>
</dbReference>
<dbReference type="Gene3D" id="1.10.10.10">
    <property type="entry name" value="Winged helix-like DNA-binding domain superfamily/Winged helix DNA-binding domain"/>
    <property type="match status" value="1"/>
</dbReference>
<name>A0A1M7Q197_9BACI</name>
<dbReference type="EMBL" id="FRCZ01000005">
    <property type="protein sequence ID" value="SHN23879.1"/>
    <property type="molecule type" value="Genomic_DNA"/>
</dbReference>
<evidence type="ECO:0000256" key="3">
    <source>
        <dbReference type="ARBA" id="ARBA00023163"/>
    </source>
</evidence>
<dbReference type="PROSITE" id="PS50043">
    <property type="entry name" value="HTH_LUXR_2"/>
    <property type="match status" value="1"/>
</dbReference>
<dbReference type="InterPro" id="IPR016032">
    <property type="entry name" value="Sig_transdc_resp-reg_C-effctor"/>
</dbReference>
<dbReference type="InterPro" id="IPR027417">
    <property type="entry name" value="P-loop_NTPase"/>
</dbReference>
<dbReference type="CDD" id="cd06170">
    <property type="entry name" value="LuxR_C_like"/>
    <property type="match status" value="1"/>
</dbReference>
<organism evidence="5 6">
    <name type="scientific">Gracilibacillus kekensis</name>
    <dbReference type="NCBI Taxonomy" id="1027249"/>
    <lineage>
        <taxon>Bacteria</taxon>
        <taxon>Bacillati</taxon>
        <taxon>Bacillota</taxon>
        <taxon>Bacilli</taxon>
        <taxon>Bacillales</taxon>
        <taxon>Bacillaceae</taxon>
        <taxon>Gracilibacillus</taxon>
    </lineage>
</organism>
<dbReference type="Pfam" id="PF00196">
    <property type="entry name" value="GerE"/>
    <property type="match status" value="1"/>
</dbReference>
<dbReference type="SMART" id="SM00421">
    <property type="entry name" value="HTH_LUXR"/>
    <property type="match status" value="1"/>
</dbReference>
<evidence type="ECO:0000256" key="2">
    <source>
        <dbReference type="ARBA" id="ARBA00023125"/>
    </source>
</evidence>
<gene>
    <name evidence="5" type="ORF">SAMN05216179_2720</name>
</gene>
<dbReference type="GO" id="GO:0006355">
    <property type="term" value="P:regulation of DNA-templated transcription"/>
    <property type="evidence" value="ECO:0007669"/>
    <property type="project" value="InterPro"/>
</dbReference>